<feature type="binding site" evidence="3">
    <location>
        <position position="246"/>
    </location>
    <ligand>
        <name>Zn(2+)</name>
        <dbReference type="ChEBI" id="CHEBI:29105"/>
        <label>1</label>
    </ligand>
</feature>
<feature type="region of interest" description="Disordered" evidence="4">
    <location>
        <begin position="387"/>
        <end position="428"/>
    </location>
</feature>
<gene>
    <name evidence="6" type="primary">Pde1c-L1</name>
    <name evidence="6" type="ORF">Hamer_G010766</name>
</gene>
<dbReference type="Gene3D" id="1.10.1300.10">
    <property type="entry name" value="3'5'-cyclic nucleotide phosphodiesterase, catalytic domain"/>
    <property type="match status" value="1"/>
</dbReference>
<dbReference type="InterPro" id="IPR002073">
    <property type="entry name" value="PDEase_catalytic_dom"/>
</dbReference>
<name>A0A8J5MSU5_HOMAM</name>
<protein>
    <submittedName>
        <fullName evidence="6">Calcium/calmodulin-dependent 3',5'-cyclic nucleotide phosphodiesterase 1-like 1</fullName>
    </submittedName>
</protein>
<evidence type="ECO:0000256" key="2">
    <source>
        <dbReference type="ARBA" id="ARBA00022801"/>
    </source>
</evidence>
<feature type="region of interest" description="Disordered" evidence="4">
    <location>
        <begin position="324"/>
        <end position="354"/>
    </location>
</feature>
<evidence type="ECO:0000256" key="3">
    <source>
        <dbReference type="PIRSR" id="PIRSR623088-3"/>
    </source>
</evidence>
<dbReference type="Proteomes" id="UP000747542">
    <property type="component" value="Unassembled WGS sequence"/>
</dbReference>
<proteinExistence type="predicted"/>
<evidence type="ECO:0000259" key="5">
    <source>
        <dbReference type="PROSITE" id="PS51845"/>
    </source>
</evidence>
<dbReference type="Pfam" id="PF00233">
    <property type="entry name" value="PDEase_I"/>
    <property type="match status" value="1"/>
</dbReference>
<organism evidence="6 7">
    <name type="scientific">Homarus americanus</name>
    <name type="common">American lobster</name>
    <dbReference type="NCBI Taxonomy" id="6706"/>
    <lineage>
        <taxon>Eukaryota</taxon>
        <taxon>Metazoa</taxon>
        <taxon>Ecdysozoa</taxon>
        <taxon>Arthropoda</taxon>
        <taxon>Crustacea</taxon>
        <taxon>Multicrustacea</taxon>
        <taxon>Malacostraca</taxon>
        <taxon>Eumalacostraca</taxon>
        <taxon>Eucarida</taxon>
        <taxon>Decapoda</taxon>
        <taxon>Pleocyemata</taxon>
        <taxon>Astacidea</taxon>
        <taxon>Nephropoidea</taxon>
        <taxon>Nephropidae</taxon>
        <taxon>Homarus</taxon>
    </lineage>
</organism>
<reference evidence="6" key="1">
    <citation type="journal article" date="2021" name="Sci. Adv.">
        <title>The American lobster genome reveals insights on longevity, neural, and immune adaptations.</title>
        <authorList>
            <person name="Polinski J.M."/>
            <person name="Zimin A.V."/>
            <person name="Clark K.F."/>
            <person name="Kohn A.B."/>
            <person name="Sadowski N."/>
            <person name="Timp W."/>
            <person name="Ptitsyn A."/>
            <person name="Khanna P."/>
            <person name="Romanova D.Y."/>
            <person name="Williams P."/>
            <person name="Greenwood S.J."/>
            <person name="Moroz L.L."/>
            <person name="Walt D.R."/>
            <person name="Bodnar A.G."/>
        </authorList>
    </citation>
    <scope>NUCLEOTIDE SEQUENCE</scope>
    <source>
        <strain evidence="6">GMGI-L3</strain>
    </source>
</reference>
<dbReference type="PANTHER" id="PTHR11347">
    <property type="entry name" value="CYCLIC NUCLEOTIDE PHOSPHODIESTERASE"/>
    <property type="match status" value="1"/>
</dbReference>
<dbReference type="InterPro" id="IPR023088">
    <property type="entry name" value="PDEase"/>
</dbReference>
<dbReference type="InterPro" id="IPR036971">
    <property type="entry name" value="PDEase_catalytic_dom_sf"/>
</dbReference>
<evidence type="ECO:0000313" key="7">
    <source>
        <dbReference type="Proteomes" id="UP000747542"/>
    </source>
</evidence>
<evidence type="ECO:0000256" key="1">
    <source>
        <dbReference type="ARBA" id="ARBA00022723"/>
    </source>
</evidence>
<feature type="compositionally biased region" description="Acidic residues" evidence="4">
    <location>
        <begin position="398"/>
        <end position="428"/>
    </location>
</feature>
<dbReference type="AlphaFoldDB" id="A0A8J5MSU5"/>
<sequence length="428" mass="48483">MTRAKVQVGGKRHPYDLQERIHHRFSSTIFLQKLPPEVTKIPTKGHRYHLQSVDDWQFDVEATRGAVITHSRLRCLAYELLNRYGLLHKFKVSFEYCTVKDKEYDDGQGRTLGDFVAVKCSPCHPGDIPDTSGNYCKYKNPTITTHMLPDVLQTMHHMPPDRPMTIKCRRTHNALVNLSREEYRPPGGSRQNGSYSHGVASLSRSRIGSIIPSPDHQPRIPPCVFSMRYHSLDKAKALSLVLHCCDISHPSKSWDLHERWTKQLLEEFFRQGDKERELGLPYSPLCDRNNTLVAESQIGFIDFIVDPSLGVCGDLLDKVASLSAPPATPTISEEPQNEPGGPIKRPVRPGGVVGTEVRRPWQDCLSANKSRWKERAMKDAELRAEMALRNEKVNGNSADDETHDDAIKEEDEKENEEASDEVNTEDAE</sequence>
<evidence type="ECO:0000256" key="4">
    <source>
        <dbReference type="SAM" id="MobiDB-lite"/>
    </source>
</evidence>
<dbReference type="GO" id="GO:0046872">
    <property type="term" value="F:metal ion binding"/>
    <property type="evidence" value="ECO:0007669"/>
    <property type="project" value="UniProtKB-KW"/>
</dbReference>
<keyword evidence="7" id="KW-1185">Reference proteome</keyword>
<dbReference type="PROSITE" id="PS51845">
    <property type="entry name" value="PDEASE_I_2"/>
    <property type="match status" value="1"/>
</dbReference>
<dbReference type="GO" id="GO:0004114">
    <property type="term" value="F:3',5'-cyclic-nucleotide phosphodiesterase activity"/>
    <property type="evidence" value="ECO:0007669"/>
    <property type="project" value="InterPro"/>
</dbReference>
<evidence type="ECO:0000313" key="6">
    <source>
        <dbReference type="EMBL" id="KAG7162109.1"/>
    </source>
</evidence>
<dbReference type="SUPFAM" id="SSF109604">
    <property type="entry name" value="HD-domain/PDEase-like"/>
    <property type="match status" value="1"/>
</dbReference>
<keyword evidence="1 3" id="KW-0479">Metal-binding</keyword>
<dbReference type="PRINTS" id="PR00387">
    <property type="entry name" value="PDIESTERASE1"/>
</dbReference>
<keyword evidence="2" id="KW-0378">Hydrolase</keyword>
<dbReference type="EMBL" id="JAHLQT010028013">
    <property type="protein sequence ID" value="KAG7162109.1"/>
    <property type="molecule type" value="Genomic_DNA"/>
</dbReference>
<accession>A0A8J5MSU5</accession>
<feature type="domain" description="PDEase" evidence="5">
    <location>
        <begin position="1"/>
        <end position="379"/>
    </location>
</feature>
<comment type="caution">
    <text evidence="6">The sequence shown here is derived from an EMBL/GenBank/DDBJ whole genome shotgun (WGS) entry which is preliminary data.</text>
</comment>
<dbReference type="GO" id="GO:0007165">
    <property type="term" value="P:signal transduction"/>
    <property type="evidence" value="ECO:0007669"/>
    <property type="project" value="InterPro"/>
</dbReference>